<dbReference type="EMBL" id="JAUJFI010000005">
    <property type="protein sequence ID" value="MDQ2101573.1"/>
    <property type="molecule type" value="Genomic_DNA"/>
</dbReference>
<organism evidence="1 2">
    <name type="scientific">Azospirillum isscasi</name>
    <dbReference type="NCBI Taxonomy" id="3053926"/>
    <lineage>
        <taxon>Bacteria</taxon>
        <taxon>Pseudomonadati</taxon>
        <taxon>Pseudomonadota</taxon>
        <taxon>Alphaproteobacteria</taxon>
        <taxon>Rhodospirillales</taxon>
        <taxon>Azospirillaceae</taxon>
        <taxon>Azospirillum</taxon>
    </lineage>
</organism>
<reference evidence="1 2" key="1">
    <citation type="submission" date="2023-06" db="EMBL/GenBank/DDBJ databases">
        <title>Azospirillum isscasensis sp.nov, a bacterium isolated from rhizosphere soil of rice.</title>
        <authorList>
            <person name="Wang H."/>
        </authorList>
    </citation>
    <scope>NUCLEOTIDE SEQUENCE [LARGE SCALE GENOMIC DNA]</scope>
    <source>
        <strain evidence="1 2">C340-1</strain>
    </source>
</reference>
<dbReference type="RefSeq" id="WP_306703585.1">
    <property type="nucleotide sequence ID" value="NZ_JAUJFI010000005.1"/>
</dbReference>
<comment type="caution">
    <text evidence="1">The sequence shown here is derived from an EMBL/GenBank/DDBJ whole genome shotgun (WGS) entry which is preliminary data.</text>
</comment>
<sequence>MGLFDFLKVTVKDEKKTAPRRAGPSNGSSSVIEFDGKSFPLAAISHKGFVATGFDGSLIPSQTARITVRVDDASGKFTFAATVTIEEVKGGSVSGAWNMLPPEVEATIRKYLQIRKQKAGK</sequence>
<gene>
    <name evidence="1" type="ORF">QSG27_02580</name>
</gene>
<name>A0ABU0WBT8_9PROT</name>
<accession>A0ABU0WBT8</accession>
<evidence type="ECO:0000313" key="2">
    <source>
        <dbReference type="Proteomes" id="UP001227317"/>
    </source>
</evidence>
<protein>
    <recommendedName>
        <fullName evidence="3">PilZ domain-containing protein</fullName>
    </recommendedName>
</protein>
<evidence type="ECO:0000313" key="1">
    <source>
        <dbReference type="EMBL" id="MDQ2101573.1"/>
    </source>
</evidence>
<dbReference type="Proteomes" id="UP001227317">
    <property type="component" value="Unassembled WGS sequence"/>
</dbReference>
<evidence type="ECO:0008006" key="3">
    <source>
        <dbReference type="Google" id="ProtNLM"/>
    </source>
</evidence>
<keyword evidence="2" id="KW-1185">Reference proteome</keyword>
<proteinExistence type="predicted"/>